<reference evidence="6" key="1">
    <citation type="journal article" date="2014" name="Insect Biochem. Mol. Biol.">
        <title>Bacterial origin of a diverse family of UDP-glycosyltransferase genes in the Tetranychus urticae genome.</title>
        <authorList>
            <person name="Ahn S.J."/>
            <person name="Dermauw W."/>
            <person name="Wybouw N."/>
            <person name="Heckel D.G."/>
            <person name="Van Leeuwen T."/>
        </authorList>
    </citation>
    <scope>NUCLEOTIDE SEQUENCE</scope>
</reference>
<comment type="similarity">
    <text evidence="1">Belongs to the UDP-glycosyltransferase family.</text>
</comment>
<feature type="transmembrane region" description="Helical" evidence="4">
    <location>
        <begin position="489"/>
        <end position="510"/>
    </location>
</feature>
<feature type="chain" id="PRO_5001524912" evidence="5">
    <location>
        <begin position="27"/>
        <end position="530"/>
    </location>
</feature>
<dbReference type="SUPFAM" id="SSF53756">
    <property type="entry name" value="UDP-Glycosyltransferase/glycogen phosphorylase"/>
    <property type="match status" value="1"/>
</dbReference>
<dbReference type="InterPro" id="IPR050271">
    <property type="entry name" value="UDP-glycosyltransferase"/>
</dbReference>
<keyword evidence="4" id="KW-1133">Transmembrane helix</keyword>
<evidence type="ECO:0000256" key="1">
    <source>
        <dbReference type="ARBA" id="ARBA00009995"/>
    </source>
</evidence>
<keyword evidence="4" id="KW-0812">Transmembrane</keyword>
<keyword evidence="5" id="KW-0732">Signal</keyword>
<dbReference type="OrthoDB" id="5835829at2759"/>
<sequence length="530" mass="60124">MTLTFRLSLLLLVAGCCWNGPEPAESANILFLSPITSYSHTHFFFYTIKALAGRGHTVTHWNGLKPREDIGNVTHLHSAGLQKVNSRHEIGFDANNPVKLWLKHPERMANTCRTCYNDPVFHQLMTSREHFDLIVIEAFMNECMLPLVHHFRAPFIYMSGLPPLPWILESTCTPMSTQEYPGLVTDFTSDMNLVQRTINIAVSTMMVYFRNWLILPRVDAEARQAWINSTEPLPTVKEIENQLSLFITNSQASINYQYFKSSTIVEAGGLHLRPPKPLPKDVESFVNGSGDAGFVVLSFGSIVHGSGMPEATRKIFVAAFSRLPQRVLWKWEDESGMSDLPPNVRLYTWLPPLIDLLAHPKMRLLMTHGGLYSNQETVWSGVPLIGFPVFGDQTNYVVKAQRDGYALKLDWMTLTEDILFDSIQEIINNPKYKENVQKLSSLMREQIEMDRPLERAVHAIEHVARHHGAPHLRPTSCKLNMLQRESMDVTLLLALIVAALVYLAVCGVKLTTSKFFRWAKADRLGKIKTQ</sequence>
<protein>
    <submittedName>
        <fullName evidence="6">UDP-glycosyltransferase 208C2</fullName>
    </submittedName>
</protein>
<dbReference type="InterPro" id="IPR002213">
    <property type="entry name" value="UDP_glucos_trans"/>
</dbReference>
<accession>A0A023R7L1</accession>
<dbReference type="PANTHER" id="PTHR48043">
    <property type="entry name" value="EG:EG0003.4 PROTEIN-RELATED"/>
    <property type="match status" value="1"/>
</dbReference>
<keyword evidence="2" id="KW-0328">Glycosyltransferase</keyword>
<gene>
    <name evidence="6" type="primary">UGT208C2</name>
</gene>
<dbReference type="AlphaFoldDB" id="A0A023R7L1"/>
<evidence type="ECO:0000256" key="3">
    <source>
        <dbReference type="ARBA" id="ARBA00022679"/>
    </source>
</evidence>
<dbReference type="EMBL" id="KJ584797">
    <property type="protein sequence ID" value="AHX56924.1"/>
    <property type="molecule type" value="mRNA"/>
</dbReference>
<evidence type="ECO:0000256" key="4">
    <source>
        <dbReference type="SAM" id="Phobius"/>
    </source>
</evidence>
<organism evidence="6">
    <name type="scientific">Daphnia pulex</name>
    <name type="common">Water flea</name>
    <dbReference type="NCBI Taxonomy" id="6669"/>
    <lineage>
        <taxon>Eukaryota</taxon>
        <taxon>Metazoa</taxon>
        <taxon>Ecdysozoa</taxon>
        <taxon>Arthropoda</taxon>
        <taxon>Crustacea</taxon>
        <taxon>Branchiopoda</taxon>
        <taxon>Diplostraca</taxon>
        <taxon>Cladocera</taxon>
        <taxon>Anomopoda</taxon>
        <taxon>Daphniidae</taxon>
        <taxon>Daphnia</taxon>
    </lineage>
</organism>
<dbReference type="CDD" id="cd03784">
    <property type="entry name" value="GT1_Gtf-like"/>
    <property type="match status" value="1"/>
</dbReference>
<evidence type="ECO:0000313" key="6">
    <source>
        <dbReference type="EMBL" id="AHX56924.1"/>
    </source>
</evidence>
<name>A0A023R7L1_DAPPU</name>
<evidence type="ECO:0000256" key="2">
    <source>
        <dbReference type="ARBA" id="ARBA00022676"/>
    </source>
</evidence>
<dbReference type="GO" id="GO:0008194">
    <property type="term" value="F:UDP-glycosyltransferase activity"/>
    <property type="evidence" value="ECO:0007669"/>
    <property type="project" value="InterPro"/>
</dbReference>
<proteinExistence type="evidence at transcript level"/>
<dbReference type="PANTHER" id="PTHR48043:SF159">
    <property type="entry name" value="EG:EG0003.4 PROTEIN-RELATED"/>
    <property type="match status" value="1"/>
</dbReference>
<reference evidence="6" key="2">
    <citation type="submission" date="2014-03" db="EMBL/GenBank/DDBJ databases">
        <authorList>
            <person name="Ahn S.-J."/>
            <person name="Dermauw W."/>
            <person name="Wybouw N."/>
            <person name="Heckel D.G."/>
            <person name="Van Leeuwen T."/>
        </authorList>
    </citation>
    <scope>NUCLEOTIDE SEQUENCE</scope>
</reference>
<dbReference type="Pfam" id="PF00201">
    <property type="entry name" value="UDPGT"/>
    <property type="match status" value="1"/>
</dbReference>
<keyword evidence="3 6" id="KW-0808">Transferase</keyword>
<dbReference type="FunFam" id="3.40.50.2000:FF:000021">
    <property type="entry name" value="UDP-glucuronosyltransferase"/>
    <property type="match status" value="1"/>
</dbReference>
<keyword evidence="4" id="KW-0472">Membrane</keyword>
<evidence type="ECO:0000256" key="5">
    <source>
        <dbReference type="SAM" id="SignalP"/>
    </source>
</evidence>
<dbReference type="Gene3D" id="3.40.50.2000">
    <property type="entry name" value="Glycogen Phosphorylase B"/>
    <property type="match status" value="1"/>
</dbReference>
<feature type="signal peptide" evidence="5">
    <location>
        <begin position="1"/>
        <end position="26"/>
    </location>
</feature>